<dbReference type="InterPro" id="IPR013785">
    <property type="entry name" value="Aldolase_TIM"/>
</dbReference>
<keyword evidence="7" id="KW-0119">Carbohydrate metabolism</keyword>
<proteinExistence type="inferred from homology"/>
<name>A0A4Q1AMF7_9BACT</name>
<comment type="caution">
    <text evidence="8">The sequence shown here is derived from an EMBL/GenBank/DDBJ whole genome shotgun (WGS) entry which is preliminary data.</text>
</comment>
<evidence type="ECO:0000256" key="1">
    <source>
        <dbReference type="ARBA" id="ARBA00000654"/>
    </source>
</evidence>
<dbReference type="CDD" id="cd00452">
    <property type="entry name" value="KDPG_aldolase"/>
    <property type="match status" value="1"/>
</dbReference>
<organism evidence="8 9">
    <name type="scientific">Halarcobacter ebronensis</name>
    <dbReference type="NCBI Taxonomy" id="1462615"/>
    <lineage>
        <taxon>Bacteria</taxon>
        <taxon>Pseudomonadati</taxon>
        <taxon>Campylobacterota</taxon>
        <taxon>Epsilonproteobacteria</taxon>
        <taxon>Campylobacterales</taxon>
        <taxon>Arcobacteraceae</taxon>
        <taxon>Halarcobacter</taxon>
    </lineage>
</organism>
<evidence type="ECO:0000256" key="7">
    <source>
        <dbReference type="ARBA" id="ARBA00023277"/>
    </source>
</evidence>
<reference evidence="8 9" key="1">
    <citation type="submission" date="2017-10" db="EMBL/GenBank/DDBJ databases">
        <title>Genomics of the genus Arcobacter.</title>
        <authorList>
            <person name="Perez-Cataluna A."/>
            <person name="Figueras M.J."/>
        </authorList>
    </citation>
    <scope>NUCLEOTIDE SEQUENCE [LARGE SCALE GENOMIC DNA]</scope>
    <source>
        <strain evidence="8 9">CECT 8441</strain>
    </source>
</reference>
<dbReference type="PANTHER" id="PTHR30246">
    <property type="entry name" value="2-KETO-3-DEOXY-6-PHOSPHOGLUCONATE ALDOLASE"/>
    <property type="match status" value="1"/>
</dbReference>
<dbReference type="InterPro" id="IPR031337">
    <property type="entry name" value="KDPG/KHG_AS_1"/>
</dbReference>
<comment type="subunit">
    <text evidence="4">Homotrimer.</text>
</comment>
<dbReference type="EMBL" id="PDKK01000003">
    <property type="protein sequence ID" value="RXK06876.1"/>
    <property type="molecule type" value="Genomic_DNA"/>
</dbReference>
<evidence type="ECO:0000256" key="3">
    <source>
        <dbReference type="ARBA" id="ARBA00006906"/>
    </source>
</evidence>
<dbReference type="Gene3D" id="3.20.20.70">
    <property type="entry name" value="Aldolase class I"/>
    <property type="match status" value="1"/>
</dbReference>
<keyword evidence="6 8" id="KW-0456">Lyase</keyword>
<dbReference type="PROSITE" id="PS00159">
    <property type="entry name" value="ALDOLASE_KDPG_KHG_1"/>
    <property type="match status" value="1"/>
</dbReference>
<evidence type="ECO:0000256" key="5">
    <source>
        <dbReference type="ARBA" id="ARBA00013063"/>
    </source>
</evidence>
<dbReference type="RefSeq" id="WP_129086766.1">
    <property type="nucleotide sequence ID" value="NZ_CP053836.1"/>
</dbReference>
<dbReference type="Proteomes" id="UP000289758">
    <property type="component" value="Unassembled WGS sequence"/>
</dbReference>
<dbReference type="AlphaFoldDB" id="A0A4Q1AMF7"/>
<dbReference type="OrthoDB" id="9805177at2"/>
<dbReference type="InterPro" id="IPR000887">
    <property type="entry name" value="Aldlse_KDPG_KHG"/>
</dbReference>
<evidence type="ECO:0000313" key="8">
    <source>
        <dbReference type="EMBL" id="RXK06876.1"/>
    </source>
</evidence>
<keyword evidence="9" id="KW-1185">Reference proteome</keyword>
<evidence type="ECO:0000256" key="4">
    <source>
        <dbReference type="ARBA" id="ARBA00011233"/>
    </source>
</evidence>
<comment type="similarity">
    <text evidence="3">Belongs to the KHG/KDPG aldolase family.</text>
</comment>
<dbReference type="EC" id="4.1.2.14" evidence="5"/>
<evidence type="ECO:0000256" key="6">
    <source>
        <dbReference type="ARBA" id="ARBA00023239"/>
    </source>
</evidence>
<accession>A0A4Q1AMF7</accession>
<dbReference type="Pfam" id="PF01081">
    <property type="entry name" value="Aldolase"/>
    <property type="match status" value="1"/>
</dbReference>
<comment type="pathway">
    <text evidence="2">Carbohydrate acid metabolism; 2-dehydro-3-deoxy-D-gluconate degradation; D-glyceraldehyde 3-phosphate and pyruvate from 2-dehydro-3-deoxy-D-gluconate: step 2/2.</text>
</comment>
<gene>
    <name evidence="8" type="ORF">CRV07_05455</name>
</gene>
<protein>
    <recommendedName>
        <fullName evidence="5">2-dehydro-3-deoxy-phosphogluconate aldolase</fullName>
        <ecNumber evidence="5">4.1.2.14</ecNumber>
    </recommendedName>
</protein>
<dbReference type="NCBIfam" id="TIGR01182">
    <property type="entry name" value="eda"/>
    <property type="match status" value="1"/>
</dbReference>
<sequence length="208" mass="22363">MNARDIMEISPIVPVIALEDEKDALPLAKALQKGGVNIMEITLRTPAGLKAIEIVSKELPSMNVGAGTVCNEEDLIKAKKAGAKFVFSPGISQELINASKKEEITLIPGVATASEVMLAQNNNIFYCKLFPATLSGGVEILKAFAGPFPKMNFCPTGGVNLNNLNDFLILKNVLCVGGTWFVPKDEIIINNFEEITSLCKEAINSIKV</sequence>
<dbReference type="SUPFAM" id="SSF51569">
    <property type="entry name" value="Aldolase"/>
    <property type="match status" value="1"/>
</dbReference>
<evidence type="ECO:0000256" key="2">
    <source>
        <dbReference type="ARBA" id="ARBA00004736"/>
    </source>
</evidence>
<dbReference type="NCBIfam" id="NF004325">
    <property type="entry name" value="PRK05718.1"/>
    <property type="match status" value="1"/>
</dbReference>
<comment type="catalytic activity">
    <reaction evidence="1">
        <text>2-dehydro-3-deoxy-6-phospho-D-gluconate = D-glyceraldehyde 3-phosphate + pyruvate</text>
        <dbReference type="Rhea" id="RHEA:17089"/>
        <dbReference type="ChEBI" id="CHEBI:15361"/>
        <dbReference type="ChEBI" id="CHEBI:57569"/>
        <dbReference type="ChEBI" id="CHEBI:59776"/>
        <dbReference type="EC" id="4.1.2.14"/>
    </reaction>
</comment>
<evidence type="ECO:0000313" key="9">
    <source>
        <dbReference type="Proteomes" id="UP000289758"/>
    </source>
</evidence>
<dbReference type="PANTHER" id="PTHR30246:SF1">
    <property type="entry name" value="2-DEHYDRO-3-DEOXY-6-PHOSPHOGALACTONATE ALDOLASE-RELATED"/>
    <property type="match status" value="1"/>
</dbReference>
<dbReference type="GO" id="GO:0008675">
    <property type="term" value="F:2-dehydro-3-deoxy-phosphogluconate aldolase activity"/>
    <property type="evidence" value="ECO:0007669"/>
    <property type="project" value="UniProtKB-EC"/>
</dbReference>